<evidence type="ECO:0000256" key="1">
    <source>
        <dbReference type="ARBA" id="ARBA00006817"/>
    </source>
</evidence>
<dbReference type="Pfam" id="PF08327">
    <property type="entry name" value="AHSA1"/>
    <property type="match status" value="1"/>
</dbReference>
<reference evidence="4" key="1">
    <citation type="submission" date="2023-03" db="EMBL/GenBank/DDBJ databases">
        <authorList>
            <person name="Steffen K."/>
            <person name="Cardenas P."/>
        </authorList>
    </citation>
    <scope>NUCLEOTIDE SEQUENCE</scope>
</reference>
<dbReference type="GO" id="GO:0001671">
    <property type="term" value="F:ATPase activator activity"/>
    <property type="evidence" value="ECO:0007669"/>
    <property type="project" value="InterPro"/>
</dbReference>
<evidence type="ECO:0000256" key="2">
    <source>
        <dbReference type="SAM" id="MobiDB-lite"/>
    </source>
</evidence>
<evidence type="ECO:0000313" key="4">
    <source>
        <dbReference type="EMBL" id="CAI8011644.1"/>
    </source>
</evidence>
<feature type="compositionally biased region" description="Polar residues" evidence="2">
    <location>
        <begin position="135"/>
        <end position="155"/>
    </location>
</feature>
<dbReference type="InterPro" id="IPR023393">
    <property type="entry name" value="START-like_dom_sf"/>
</dbReference>
<comment type="caution">
    <text evidence="4">The sequence shown here is derived from an EMBL/GenBank/DDBJ whole genome shotgun (WGS) entry which is preliminary data.</text>
</comment>
<comment type="similarity">
    <text evidence="1">Belongs to the AHA1 family.</text>
</comment>
<dbReference type="PANTHER" id="PTHR13009">
    <property type="entry name" value="HEAT SHOCK PROTEIN 90 HSP90 CO-CHAPERONE AHA-1"/>
    <property type="match status" value="1"/>
</dbReference>
<dbReference type="Gene3D" id="3.30.530.20">
    <property type="match status" value="1"/>
</dbReference>
<dbReference type="EMBL" id="CASHTH010001114">
    <property type="protein sequence ID" value="CAI8011644.1"/>
    <property type="molecule type" value="Genomic_DNA"/>
</dbReference>
<dbReference type="SMART" id="SM01000">
    <property type="entry name" value="Aha1_N"/>
    <property type="match status" value="1"/>
</dbReference>
<dbReference type="PANTHER" id="PTHR13009:SF22">
    <property type="entry name" value="LD43819P"/>
    <property type="match status" value="1"/>
</dbReference>
<dbReference type="GO" id="GO:0006457">
    <property type="term" value="P:protein folding"/>
    <property type="evidence" value="ECO:0007669"/>
    <property type="project" value="TreeGrafter"/>
</dbReference>
<accession>A0AA35RIA2</accession>
<protein>
    <submittedName>
        <fullName evidence="4">Activator of 90 kDa heat shock protein ATPase homolog 1</fullName>
    </submittedName>
</protein>
<keyword evidence="5" id="KW-1185">Reference proteome</keyword>
<proteinExistence type="inferred from homology"/>
<dbReference type="Proteomes" id="UP001174909">
    <property type="component" value="Unassembled WGS sequence"/>
</dbReference>
<dbReference type="InterPro" id="IPR013538">
    <property type="entry name" value="ASHA1/2-like_C"/>
</dbReference>
<name>A0AA35RIA2_GEOBA</name>
<dbReference type="Pfam" id="PF09229">
    <property type="entry name" value="Aha1_N"/>
    <property type="match status" value="1"/>
</dbReference>
<dbReference type="GO" id="GO:0051087">
    <property type="term" value="F:protein-folding chaperone binding"/>
    <property type="evidence" value="ECO:0007669"/>
    <property type="project" value="InterPro"/>
</dbReference>
<dbReference type="AlphaFoldDB" id="A0AA35RIA2"/>
<evidence type="ECO:0000259" key="3">
    <source>
        <dbReference type="SMART" id="SM01000"/>
    </source>
</evidence>
<dbReference type="InterPro" id="IPR036338">
    <property type="entry name" value="Aha1"/>
</dbReference>
<evidence type="ECO:0000313" key="5">
    <source>
        <dbReference type="Proteomes" id="UP001174909"/>
    </source>
</evidence>
<organism evidence="4 5">
    <name type="scientific">Geodia barretti</name>
    <name type="common">Barrett's horny sponge</name>
    <dbReference type="NCBI Taxonomy" id="519541"/>
    <lineage>
        <taxon>Eukaryota</taxon>
        <taxon>Metazoa</taxon>
        <taxon>Porifera</taxon>
        <taxon>Demospongiae</taxon>
        <taxon>Heteroscleromorpha</taxon>
        <taxon>Tetractinellida</taxon>
        <taxon>Astrophorina</taxon>
        <taxon>Geodiidae</taxon>
        <taxon>Geodia</taxon>
    </lineage>
</organism>
<dbReference type="SUPFAM" id="SSF55961">
    <property type="entry name" value="Bet v1-like"/>
    <property type="match status" value="1"/>
</dbReference>
<dbReference type="Gene3D" id="3.15.10.20">
    <property type="entry name" value="Activator of Hsp90 ATPase Aha1, N-terminal domain"/>
    <property type="match status" value="1"/>
</dbReference>
<keyword evidence="4" id="KW-0346">Stress response</keyword>
<gene>
    <name evidence="4" type="ORF">GBAR_LOCUS7484</name>
</gene>
<feature type="non-terminal residue" evidence="4">
    <location>
        <position position="292"/>
    </location>
</feature>
<sequence>TSTHAIICLYFLWHFHCSNRKGKLIFFYDWSIKLKWSGMAEGKEGEVKGEIEIPNLSDENAVEEVDVIVTVESSGKVVSQTMKEMVHREAPIVVRSKLSEYLRCLKEEYSNKGLILPKRQSPTESSPATPPTLGTRISTQRSPSPAATSNKKSGTVNVNTTQIKMTESFMTSIEELYNTLTTQQLVATFTNSSTKLEAKKGGLYSLLDGLISGQYMELEKPHKIVKTWREKSWPDAHYSTVTIELNQEQDCAKLVLLHTNVPEGVAERTKLGWKTHIFERIKSVFGYGARLF</sequence>
<feature type="region of interest" description="Disordered" evidence="2">
    <location>
        <begin position="115"/>
        <end position="155"/>
    </location>
</feature>
<dbReference type="InterPro" id="IPR015310">
    <property type="entry name" value="AHSA1-like_N"/>
</dbReference>
<dbReference type="SUPFAM" id="SSF103111">
    <property type="entry name" value="Activator of Hsp90 ATPase, Aha1"/>
    <property type="match status" value="1"/>
</dbReference>
<dbReference type="GO" id="GO:0005829">
    <property type="term" value="C:cytosol"/>
    <property type="evidence" value="ECO:0007669"/>
    <property type="project" value="TreeGrafter"/>
</dbReference>
<feature type="domain" description="Activator of Hsp90 ATPase AHSA1-like N-terminal" evidence="3">
    <location>
        <begin position="10"/>
        <end position="112"/>
    </location>
</feature>
<dbReference type="CDD" id="cd08892">
    <property type="entry name" value="SRPBCC_Aha1"/>
    <property type="match status" value="1"/>
</dbReference>